<feature type="transmembrane region" description="Helical" evidence="1">
    <location>
        <begin position="21"/>
        <end position="42"/>
    </location>
</feature>
<keyword evidence="1" id="KW-1133">Transmembrane helix</keyword>
<dbReference type="EMBL" id="CP011542">
    <property type="protein sequence ID" value="AKK04751.1"/>
    <property type="molecule type" value="Genomic_DNA"/>
</dbReference>
<keyword evidence="1" id="KW-0812">Transmembrane</keyword>
<sequence length="257" mass="28392">MTTFVSALRAEILKFSSLTATWVYLVFMVIVIPIPVIVMSVFAEPPFGYSWEELLIGVTMFDLIAVIFIGASTAGEVENGMNAHSFLSQKNRAVWLSARFLIGLGTIFAALIISILLSVVTQLVLSDKQLNLSDPTTLIFHIGSVTIMAISAISLAVASRSKVVAIAVPILTFQVFEPIFTVVAGLHSNLTWLSWFLPLERMQQIATVISHPSVAKTPTGWNLGNLQPMWFNILVVLAWIIALFVLGFWTNKRRDIR</sequence>
<name>A0A0G3GUA7_9CORY</name>
<gene>
    <name evidence="2" type="ORF">CMUST_02030</name>
</gene>
<dbReference type="RefSeq" id="WP_047261111.1">
    <property type="nucleotide sequence ID" value="NZ_CP011542.1"/>
</dbReference>
<feature type="transmembrane region" description="Helical" evidence="1">
    <location>
        <begin position="138"/>
        <end position="157"/>
    </location>
</feature>
<dbReference type="STRING" id="571915.CMUST_02030"/>
<feature type="transmembrane region" description="Helical" evidence="1">
    <location>
        <begin position="229"/>
        <end position="249"/>
    </location>
</feature>
<feature type="transmembrane region" description="Helical" evidence="1">
    <location>
        <begin position="96"/>
        <end position="118"/>
    </location>
</feature>
<keyword evidence="1" id="KW-0472">Membrane</keyword>
<dbReference type="KEGG" id="cmv:CMUST_02030"/>
<proteinExistence type="predicted"/>
<dbReference type="OrthoDB" id="4400257at2"/>
<evidence type="ECO:0000313" key="3">
    <source>
        <dbReference type="Proteomes" id="UP000035199"/>
    </source>
</evidence>
<accession>A0A0G3GUA7</accession>
<reference evidence="2 3" key="1">
    <citation type="journal article" date="2015" name="Genome Announc.">
        <title>Complete Genome Sequence of the Type Strain Corynebacterium mustelae DSM 45274, Isolated from Various Tissues of a Male Ferret with Lethal Sepsis.</title>
        <authorList>
            <person name="Ruckert C."/>
            <person name="Eimer J."/>
            <person name="Winkler A."/>
            <person name="Tauch A."/>
        </authorList>
    </citation>
    <scope>NUCLEOTIDE SEQUENCE [LARGE SCALE GENOMIC DNA]</scope>
    <source>
        <strain evidence="2 3">DSM 45274</strain>
    </source>
</reference>
<dbReference type="Proteomes" id="UP000035199">
    <property type="component" value="Chromosome"/>
</dbReference>
<reference evidence="3" key="2">
    <citation type="submission" date="2015-05" db="EMBL/GenBank/DDBJ databases">
        <title>Complete genome sequence of Corynebacterium mustelae DSM 45274, isolated from various tissues of a male ferret with lethal sepsis.</title>
        <authorList>
            <person name="Ruckert C."/>
            <person name="Albersmeier A."/>
            <person name="Winkler A."/>
            <person name="Tauch A."/>
        </authorList>
    </citation>
    <scope>NUCLEOTIDE SEQUENCE [LARGE SCALE GENOMIC DNA]</scope>
    <source>
        <strain evidence="3">DSM 45274</strain>
    </source>
</reference>
<evidence type="ECO:0000256" key="1">
    <source>
        <dbReference type="SAM" id="Phobius"/>
    </source>
</evidence>
<dbReference type="AlphaFoldDB" id="A0A0G3GUA7"/>
<protein>
    <submittedName>
        <fullName evidence="2">ABC-2 family transporter protein</fullName>
    </submittedName>
</protein>
<dbReference type="PATRIC" id="fig|571915.4.peg.431"/>
<keyword evidence="3" id="KW-1185">Reference proteome</keyword>
<feature type="transmembrane region" description="Helical" evidence="1">
    <location>
        <begin position="164"/>
        <end position="186"/>
    </location>
</feature>
<feature type="transmembrane region" description="Helical" evidence="1">
    <location>
        <begin position="54"/>
        <end position="75"/>
    </location>
</feature>
<evidence type="ECO:0000313" key="2">
    <source>
        <dbReference type="EMBL" id="AKK04751.1"/>
    </source>
</evidence>
<organism evidence="2 3">
    <name type="scientific">Corynebacterium mustelae</name>
    <dbReference type="NCBI Taxonomy" id="571915"/>
    <lineage>
        <taxon>Bacteria</taxon>
        <taxon>Bacillati</taxon>
        <taxon>Actinomycetota</taxon>
        <taxon>Actinomycetes</taxon>
        <taxon>Mycobacteriales</taxon>
        <taxon>Corynebacteriaceae</taxon>
        <taxon>Corynebacterium</taxon>
    </lineage>
</organism>